<dbReference type="SUPFAM" id="SSF52540">
    <property type="entry name" value="P-loop containing nucleoside triphosphate hydrolases"/>
    <property type="match status" value="1"/>
</dbReference>
<organism evidence="3 4">
    <name type="scientific">Gracilibacillus marinus</name>
    <dbReference type="NCBI Taxonomy" id="630535"/>
    <lineage>
        <taxon>Bacteria</taxon>
        <taxon>Bacillati</taxon>
        <taxon>Bacillota</taxon>
        <taxon>Bacilli</taxon>
        <taxon>Bacillales</taxon>
        <taxon>Bacillaceae</taxon>
        <taxon>Gracilibacillus</taxon>
    </lineage>
</organism>
<dbReference type="Gene3D" id="3.40.50.300">
    <property type="entry name" value="P-loop containing nucleotide triphosphate hydrolases"/>
    <property type="match status" value="1"/>
</dbReference>
<accession>A0ABV8VXI5</accession>
<evidence type="ECO:0000259" key="1">
    <source>
        <dbReference type="Pfam" id="PF00910"/>
    </source>
</evidence>
<dbReference type="Pfam" id="PF01719">
    <property type="entry name" value="Rep_OBD"/>
    <property type="match status" value="1"/>
</dbReference>
<dbReference type="InterPro" id="IPR027417">
    <property type="entry name" value="P-loop_NTPase"/>
</dbReference>
<dbReference type="Proteomes" id="UP001595880">
    <property type="component" value="Unassembled WGS sequence"/>
</dbReference>
<evidence type="ECO:0000313" key="4">
    <source>
        <dbReference type="Proteomes" id="UP001595880"/>
    </source>
</evidence>
<dbReference type="Gene3D" id="3.40.1310.30">
    <property type="match status" value="1"/>
</dbReference>
<evidence type="ECO:0000259" key="2">
    <source>
        <dbReference type="Pfam" id="PF01719"/>
    </source>
</evidence>
<name>A0ABV8VXI5_9BACI</name>
<keyword evidence="4" id="KW-1185">Reference proteome</keyword>
<reference evidence="4" key="1">
    <citation type="journal article" date="2019" name="Int. J. Syst. Evol. Microbiol.">
        <title>The Global Catalogue of Microorganisms (GCM) 10K type strain sequencing project: providing services to taxonomists for standard genome sequencing and annotation.</title>
        <authorList>
            <consortium name="The Broad Institute Genomics Platform"/>
            <consortium name="The Broad Institute Genome Sequencing Center for Infectious Disease"/>
            <person name="Wu L."/>
            <person name="Ma J."/>
        </authorList>
    </citation>
    <scope>NUCLEOTIDE SEQUENCE [LARGE SCALE GENOMIC DNA]</scope>
    <source>
        <strain evidence="4">KACC 14058</strain>
    </source>
</reference>
<feature type="domain" description="Helicase superfamily 3 single-stranded DNA/RNA virus" evidence="1">
    <location>
        <begin position="206"/>
        <end position="264"/>
    </location>
</feature>
<feature type="domain" description="Plasmid replication protein origin binding" evidence="2">
    <location>
        <begin position="2"/>
        <end position="120"/>
    </location>
</feature>
<proteinExistence type="predicted"/>
<comment type="caution">
    <text evidence="3">The sequence shown here is derived from an EMBL/GenBank/DDBJ whole genome shotgun (WGS) entry which is preliminary data.</text>
</comment>
<dbReference type="InterPro" id="IPR002631">
    <property type="entry name" value="Plasmid_rep_OBD"/>
</dbReference>
<dbReference type="Pfam" id="PF00910">
    <property type="entry name" value="RNA_helicase"/>
    <property type="match status" value="1"/>
</dbReference>
<dbReference type="EMBL" id="JBHSDV010000007">
    <property type="protein sequence ID" value="MFC4389257.1"/>
    <property type="molecule type" value="Genomic_DNA"/>
</dbReference>
<gene>
    <name evidence="3" type="ORF">ACFOZ1_15860</name>
</gene>
<evidence type="ECO:0000313" key="3">
    <source>
        <dbReference type="EMBL" id="MFC4389257.1"/>
    </source>
</evidence>
<sequence>MVKAKNMMYVQSLEHLPFKDLTECLVHIEKELNPIKYAAILHNKDINEGGSLKIPHIHVMLQFENARSIANVAKLLKDSPQYIQQWKGDSTNGYSYLIHATIDAQEQHQYDVNEVKSNFDYKDLIEKAKKGVKFTLTGKDELIIKGLLDKLYIGKISKEEVEKQLSGSQYAKAKTRIDSVYQKHMEVVAVEWREYMRENNLSIEVIWIYGDSGVGKTRLAKDYASQYGEDYFITGSSRDPFQHYQGQKIIILDELRPSTFQYSDLLKTLDPFNDDVMGASRYFDKPLTANIFIITSPYKPRDFYLKIIEENKKFDSRTDSFKQLARRINLILYLDKDSIQTAFYDSKLDNFFLEKSSKEPNPYIEVTKGEDSLQNWTTEKLYKQVINAIKNKPVIKPAKANDDKPQDNSQNVLF</sequence>
<protein>
    <submittedName>
        <fullName evidence="3">Rep family protein</fullName>
    </submittedName>
</protein>
<dbReference type="InterPro" id="IPR000605">
    <property type="entry name" value="Helicase_SF3_ssDNA/RNA_vir"/>
</dbReference>
<dbReference type="RefSeq" id="WP_390200842.1">
    <property type="nucleotide sequence ID" value="NZ_JBHSDV010000007.1"/>
</dbReference>